<name>A0A135UVV6_9PEZI</name>
<protein>
    <submittedName>
        <fullName evidence="1">Uncharacterized protein</fullName>
    </submittedName>
</protein>
<proteinExistence type="predicted"/>
<gene>
    <name evidence="1" type="ORF">CSAL01_11288</name>
</gene>
<dbReference type="EMBL" id="JFFI01000958">
    <property type="protein sequence ID" value="KXH64533.1"/>
    <property type="molecule type" value="Genomic_DNA"/>
</dbReference>
<evidence type="ECO:0000313" key="1">
    <source>
        <dbReference type="EMBL" id="KXH64533.1"/>
    </source>
</evidence>
<organism evidence="1 2">
    <name type="scientific">Colletotrichum salicis</name>
    <dbReference type="NCBI Taxonomy" id="1209931"/>
    <lineage>
        <taxon>Eukaryota</taxon>
        <taxon>Fungi</taxon>
        <taxon>Dikarya</taxon>
        <taxon>Ascomycota</taxon>
        <taxon>Pezizomycotina</taxon>
        <taxon>Sordariomycetes</taxon>
        <taxon>Hypocreomycetidae</taxon>
        <taxon>Glomerellales</taxon>
        <taxon>Glomerellaceae</taxon>
        <taxon>Colletotrichum</taxon>
        <taxon>Colletotrichum acutatum species complex</taxon>
    </lineage>
</organism>
<comment type="caution">
    <text evidence="1">The sequence shown here is derived from an EMBL/GenBank/DDBJ whole genome shotgun (WGS) entry which is preliminary data.</text>
</comment>
<sequence length="266" mass="29763">MLVLVPSGFVHPKSWTSHARPHAVRFCPQAEFIDVPGVSLMLSELVFRPSEPVHHCPRAESHRDQVVSGISISYCTLVSTVLASFGLSIGKRGSAARERVRLFELESTVRALIPKKEWREGLRVYSSRSRQRREGSGQARDVLAGFRELRVQDTIAPSSGRSNPPFEKLPPISERLAQQSAAFSTYFRQVFGRWRRSPMHSETAMHYRLLVFRNAKKLVLGKNPEIAPPASSGICSTACRKSACRFSRGQSGTNLRWSTVFFAHSA</sequence>
<evidence type="ECO:0000313" key="2">
    <source>
        <dbReference type="Proteomes" id="UP000070121"/>
    </source>
</evidence>
<reference evidence="1 2" key="1">
    <citation type="submission" date="2014-02" db="EMBL/GenBank/DDBJ databases">
        <title>The genome sequence of Colletotrichum salicis CBS 607.94.</title>
        <authorList>
            <person name="Baroncelli R."/>
            <person name="Thon M.R."/>
        </authorList>
    </citation>
    <scope>NUCLEOTIDE SEQUENCE [LARGE SCALE GENOMIC DNA]</scope>
    <source>
        <strain evidence="1 2">CBS 607.94</strain>
    </source>
</reference>
<keyword evidence="2" id="KW-1185">Reference proteome</keyword>
<dbReference type="AlphaFoldDB" id="A0A135UVV6"/>
<accession>A0A135UVV6</accession>
<dbReference type="Proteomes" id="UP000070121">
    <property type="component" value="Unassembled WGS sequence"/>
</dbReference>